<evidence type="ECO:0000256" key="9">
    <source>
        <dbReference type="ARBA" id="ARBA00022753"/>
    </source>
</evidence>
<dbReference type="GO" id="GO:0030705">
    <property type="term" value="P:cytoskeleton-dependent intracellular transport"/>
    <property type="evidence" value="ECO:0007669"/>
    <property type="project" value="InterPro"/>
</dbReference>
<dbReference type="InterPro" id="IPR043936">
    <property type="entry name" value="HOOK_N"/>
</dbReference>
<feature type="coiled-coil region" evidence="12">
    <location>
        <begin position="177"/>
        <end position="218"/>
    </location>
</feature>
<evidence type="ECO:0000313" key="15">
    <source>
        <dbReference type="EMBL" id="MBW17845.1"/>
    </source>
</evidence>
<dbReference type="GO" id="GO:0008017">
    <property type="term" value="F:microtubule binding"/>
    <property type="evidence" value="ECO:0007669"/>
    <property type="project" value="InterPro"/>
</dbReference>
<evidence type="ECO:0000256" key="8">
    <source>
        <dbReference type="ARBA" id="ARBA00022701"/>
    </source>
</evidence>
<name>A0A2H8TUC1_9HEMI</name>
<dbReference type="PANTHER" id="PTHR18947:SF39">
    <property type="entry name" value="PROTEIN HOOK"/>
    <property type="match status" value="1"/>
</dbReference>
<protein>
    <recommendedName>
        <fullName evidence="5">Protein hook</fullName>
    </recommendedName>
</protein>
<evidence type="ECO:0000259" key="14">
    <source>
        <dbReference type="PROSITE" id="PS50021"/>
    </source>
</evidence>
<evidence type="ECO:0000256" key="3">
    <source>
        <dbReference type="ARBA" id="ARBA00006946"/>
    </source>
</evidence>
<comment type="subunit">
    <text evidence="4">Homodimer. Interacts with microtubules via its N-terminus.</text>
</comment>
<evidence type="ECO:0000256" key="11">
    <source>
        <dbReference type="ARBA" id="ARBA00023212"/>
    </source>
</evidence>
<comment type="subcellular location">
    <subcellularLocation>
        <location evidence="2">Cytoplasm</location>
        <location evidence="2">Cytoskeleton</location>
    </subcellularLocation>
    <subcellularLocation>
        <location evidence="1">Endosome</location>
    </subcellularLocation>
</comment>
<dbReference type="GO" id="GO:0005813">
    <property type="term" value="C:centrosome"/>
    <property type="evidence" value="ECO:0007669"/>
    <property type="project" value="TreeGrafter"/>
</dbReference>
<dbReference type="InterPro" id="IPR001715">
    <property type="entry name" value="CH_dom"/>
</dbReference>
<accession>A0A2H8TUC1</accession>
<dbReference type="EMBL" id="GFXV01006040">
    <property type="protein sequence ID" value="MBW17845.1"/>
    <property type="molecule type" value="Transcribed_RNA"/>
</dbReference>
<dbReference type="SUPFAM" id="SSF116907">
    <property type="entry name" value="Hook domain"/>
    <property type="match status" value="1"/>
</dbReference>
<dbReference type="InterPro" id="IPR036872">
    <property type="entry name" value="CH_dom_sf"/>
</dbReference>
<dbReference type="GO" id="GO:0031122">
    <property type="term" value="P:cytoplasmic microtubule organization"/>
    <property type="evidence" value="ECO:0007669"/>
    <property type="project" value="InterPro"/>
</dbReference>
<organism evidence="15">
    <name type="scientific">Melanaphis sacchari</name>
    <dbReference type="NCBI Taxonomy" id="742174"/>
    <lineage>
        <taxon>Eukaryota</taxon>
        <taxon>Metazoa</taxon>
        <taxon>Ecdysozoa</taxon>
        <taxon>Arthropoda</taxon>
        <taxon>Hexapoda</taxon>
        <taxon>Insecta</taxon>
        <taxon>Pterygota</taxon>
        <taxon>Neoptera</taxon>
        <taxon>Paraneoptera</taxon>
        <taxon>Hemiptera</taxon>
        <taxon>Sternorrhyncha</taxon>
        <taxon>Aphidomorpha</taxon>
        <taxon>Aphidoidea</taxon>
        <taxon>Aphididae</taxon>
        <taxon>Aphidini</taxon>
        <taxon>Melanaphis</taxon>
    </lineage>
</organism>
<comment type="similarity">
    <text evidence="3">Belongs to the hook family.</text>
</comment>
<dbReference type="CDD" id="cd22222">
    <property type="entry name" value="HkD_Hook"/>
    <property type="match status" value="1"/>
</dbReference>
<evidence type="ECO:0000256" key="6">
    <source>
        <dbReference type="ARBA" id="ARBA00022490"/>
    </source>
</evidence>
<keyword evidence="6" id="KW-0963">Cytoplasm</keyword>
<evidence type="ECO:0000256" key="2">
    <source>
        <dbReference type="ARBA" id="ARBA00004245"/>
    </source>
</evidence>
<keyword evidence="8" id="KW-0493">Microtubule</keyword>
<keyword evidence="9" id="KW-0967">Endosome</keyword>
<dbReference type="GO" id="GO:0005768">
    <property type="term" value="C:endosome"/>
    <property type="evidence" value="ECO:0007669"/>
    <property type="project" value="UniProtKB-SubCell"/>
</dbReference>
<keyword evidence="11" id="KW-0206">Cytoskeleton</keyword>
<feature type="coiled-coil region" evidence="12">
    <location>
        <begin position="250"/>
        <end position="356"/>
    </location>
</feature>
<keyword evidence="7" id="KW-0254">Endocytosis</keyword>
<evidence type="ECO:0000256" key="5">
    <source>
        <dbReference type="ARBA" id="ARBA00018971"/>
    </source>
</evidence>
<feature type="domain" description="Calponin-homology (CH)" evidence="14">
    <location>
        <begin position="11"/>
        <end position="127"/>
    </location>
</feature>
<dbReference type="Pfam" id="PF05622">
    <property type="entry name" value="HOOK"/>
    <property type="match status" value="1"/>
</dbReference>
<evidence type="ECO:0000256" key="12">
    <source>
        <dbReference type="SAM" id="Coils"/>
    </source>
</evidence>
<dbReference type="GO" id="GO:0006897">
    <property type="term" value="P:endocytosis"/>
    <property type="evidence" value="ECO:0007669"/>
    <property type="project" value="UniProtKB-KW"/>
</dbReference>
<gene>
    <name evidence="15" type="primary">hook3_2</name>
</gene>
<dbReference type="GO" id="GO:0005874">
    <property type="term" value="C:microtubule"/>
    <property type="evidence" value="ECO:0007669"/>
    <property type="project" value="UniProtKB-KW"/>
</dbReference>
<evidence type="ECO:0000256" key="13">
    <source>
        <dbReference type="SAM" id="MobiDB-lite"/>
    </source>
</evidence>
<sequence length="699" mass="82167">MDFQTSRIENKDLCNVLLKWLQTLHLKSPHRTLYDITDGVALAEALNQIAPECFDDNWFSKIKKDVGNNWRLKVSNLKKIVEKIQDFYQDCDTQHMGNFVKPDVIKIGDQDDTMELARLLQLILGCAVNCQNAQDYITNIRSMDENSQTVIMQSIQDLERIQGHPQSIITSSLGIDTDDHQEQIQQLIDELQSVTKARDQMTQRCLELDSQVSLLQEEKTYILDEKRHLEERLLESVEDPLKGSGQRRQIEELKEELYKAETSRDDYRIKLKTQEREMADLKIKFDLLQETAGEARLLKDELDILRDTADRVEKYESTIQSYKKKLEELGDLKRQVKILESKNIAYIQQNMELEQEIKKSSVWKSQLEIYKKQVTELHHTLNDETNKIDKLEFESKKLLENLNTLQKEKDRLIIERDSLKEANEELKCCQIQMKKTSTLEHSQTTTSDDMESAMDLKQKLVRLQHENTMLKMNQKEPEEDKISVLQSILDNTRQQYNELRLDNRKANQKILELESELKEQTENNNEWNSKIKELQSQLQCEKDTRSLDIEEKNTTISDKDQFINILQVSLHQKDLEIQEWEEKHKKFIEKAKSVVKSMDAKNVSLSDVDISVLENRLIKANKEISDLKKKQEDHKTSLEFEEKLMSTAYYKLAQTKMQESVDQRVMNQGLLQSQTFLTKHRQQTNKTVQNHRKYRGKSP</sequence>
<evidence type="ECO:0000256" key="4">
    <source>
        <dbReference type="ARBA" id="ARBA00011241"/>
    </source>
</evidence>
<dbReference type="InterPro" id="IPR008636">
    <property type="entry name" value="Hook_C"/>
</dbReference>
<feature type="region of interest" description="Disordered" evidence="13">
    <location>
        <begin position="678"/>
        <end position="699"/>
    </location>
</feature>
<dbReference type="PANTHER" id="PTHR18947">
    <property type="entry name" value="HOOK PROTEINS"/>
    <property type="match status" value="1"/>
</dbReference>
<dbReference type="OrthoDB" id="49395at2759"/>
<dbReference type="Gene3D" id="1.10.418.10">
    <property type="entry name" value="Calponin-like domain"/>
    <property type="match status" value="1"/>
</dbReference>
<dbReference type="GO" id="GO:0051959">
    <property type="term" value="F:dynein light intermediate chain binding"/>
    <property type="evidence" value="ECO:0007669"/>
    <property type="project" value="TreeGrafter"/>
</dbReference>
<feature type="coiled-coil region" evidence="12">
    <location>
        <begin position="381"/>
        <end position="637"/>
    </location>
</feature>
<dbReference type="AlphaFoldDB" id="A0A2H8TUC1"/>
<dbReference type="FunFam" id="1.10.418.10:FF:000024">
    <property type="entry name" value="Hook homolog 3 (Drosophila)"/>
    <property type="match status" value="1"/>
</dbReference>
<reference evidence="15" key="1">
    <citation type="submission" date="2017-10" db="EMBL/GenBank/DDBJ databases">
        <title>Transcriptome Assembly of Sugarcane Aphid Adults.</title>
        <authorList>
            <person name="Scully E.D."/>
            <person name="Palmer N.A."/>
            <person name="Geib S.M."/>
            <person name="Sarath G."/>
            <person name="Sattler S.E."/>
        </authorList>
    </citation>
    <scope>NUCLEOTIDE SEQUENCE</scope>
    <source>
        <tissue evidence="15">Whole body</tissue>
    </source>
</reference>
<dbReference type="Pfam" id="PF19047">
    <property type="entry name" value="HOOK_N"/>
    <property type="match status" value="1"/>
</dbReference>
<evidence type="ECO:0000256" key="10">
    <source>
        <dbReference type="ARBA" id="ARBA00023054"/>
    </source>
</evidence>
<proteinExistence type="inferred from homology"/>
<dbReference type="PROSITE" id="PS50021">
    <property type="entry name" value="CH"/>
    <property type="match status" value="1"/>
</dbReference>
<keyword evidence="10 12" id="KW-0175">Coiled coil</keyword>
<evidence type="ECO:0000256" key="7">
    <source>
        <dbReference type="ARBA" id="ARBA00022583"/>
    </source>
</evidence>
<evidence type="ECO:0000256" key="1">
    <source>
        <dbReference type="ARBA" id="ARBA00004177"/>
    </source>
</evidence>